<dbReference type="AlphaFoldDB" id="A0A8T0J6D6"/>
<feature type="compositionally biased region" description="Polar residues" evidence="1">
    <location>
        <begin position="1"/>
        <end position="10"/>
    </location>
</feature>
<keyword evidence="3" id="KW-1185">Reference proteome</keyword>
<accession>A0A8T0J6D6</accession>
<evidence type="ECO:0000313" key="2">
    <source>
        <dbReference type="EMBL" id="KAG0591490.1"/>
    </source>
</evidence>
<sequence length="113" mass="12652">MTPETNQPPRTGTREHKKSSNSQITEPTHRRPPRAPQPIPVSNNALPTQPPNSPTTIARKPNANNPTLPTTEAATTKPQLRSPPETHLEFSRHKGLNTRKPNRATRPRREPQI</sequence>
<feature type="region of interest" description="Disordered" evidence="1">
    <location>
        <begin position="1"/>
        <end position="113"/>
    </location>
</feature>
<dbReference type="EMBL" id="CM026421">
    <property type="protein sequence ID" value="KAG0591490.1"/>
    <property type="molecule type" value="Genomic_DNA"/>
</dbReference>
<comment type="caution">
    <text evidence="2">The sequence shown here is derived from an EMBL/GenBank/DDBJ whole genome shotgun (WGS) entry which is preliminary data.</text>
</comment>
<gene>
    <name evidence="2" type="ORF">KC19_1G178800</name>
</gene>
<dbReference type="Proteomes" id="UP000822688">
    <property type="component" value="Chromosome 1"/>
</dbReference>
<evidence type="ECO:0000313" key="3">
    <source>
        <dbReference type="Proteomes" id="UP000822688"/>
    </source>
</evidence>
<feature type="compositionally biased region" description="Basic residues" evidence="1">
    <location>
        <begin position="93"/>
        <end position="106"/>
    </location>
</feature>
<organism evidence="2 3">
    <name type="scientific">Ceratodon purpureus</name>
    <name type="common">Fire moss</name>
    <name type="synonym">Dicranum purpureum</name>
    <dbReference type="NCBI Taxonomy" id="3225"/>
    <lineage>
        <taxon>Eukaryota</taxon>
        <taxon>Viridiplantae</taxon>
        <taxon>Streptophyta</taxon>
        <taxon>Embryophyta</taxon>
        <taxon>Bryophyta</taxon>
        <taxon>Bryophytina</taxon>
        <taxon>Bryopsida</taxon>
        <taxon>Dicranidae</taxon>
        <taxon>Pseudoditrichales</taxon>
        <taxon>Ditrichaceae</taxon>
        <taxon>Ceratodon</taxon>
    </lineage>
</organism>
<evidence type="ECO:0000256" key="1">
    <source>
        <dbReference type="SAM" id="MobiDB-lite"/>
    </source>
</evidence>
<reference evidence="2" key="1">
    <citation type="submission" date="2020-06" db="EMBL/GenBank/DDBJ databases">
        <title>WGS assembly of Ceratodon purpureus strain R40.</title>
        <authorList>
            <person name="Carey S.B."/>
            <person name="Jenkins J."/>
            <person name="Shu S."/>
            <person name="Lovell J.T."/>
            <person name="Sreedasyam A."/>
            <person name="Maumus F."/>
            <person name="Tiley G.P."/>
            <person name="Fernandez-Pozo N."/>
            <person name="Barry K."/>
            <person name="Chen C."/>
            <person name="Wang M."/>
            <person name="Lipzen A."/>
            <person name="Daum C."/>
            <person name="Saski C.A."/>
            <person name="Payton A.C."/>
            <person name="Mcbreen J.C."/>
            <person name="Conrad R.E."/>
            <person name="Kollar L.M."/>
            <person name="Olsson S."/>
            <person name="Huttunen S."/>
            <person name="Landis J.B."/>
            <person name="Wickett N.J."/>
            <person name="Johnson M.G."/>
            <person name="Rensing S.A."/>
            <person name="Grimwood J."/>
            <person name="Schmutz J."/>
            <person name="Mcdaniel S.F."/>
        </authorList>
    </citation>
    <scope>NUCLEOTIDE SEQUENCE</scope>
    <source>
        <strain evidence="2">R40</strain>
    </source>
</reference>
<feature type="compositionally biased region" description="Polar residues" evidence="1">
    <location>
        <begin position="62"/>
        <end position="79"/>
    </location>
</feature>
<name>A0A8T0J6D6_CERPU</name>
<protein>
    <submittedName>
        <fullName evidence="2">Uncharacterized protein</fullName>
    </submittedName>
</protein>
<proteinExistence type="predicted"/>